<evidence type="ECO:0000313" key="8">
    <source>
        <dbReference type="EMBL" id="KAK2945857.1"/>
    </source>
</evidence>
<dbReference type="InterPro" id="IPR026319">
    <property type="entry name" value="ZC2HC1A/B-like"/>
</dbReference>
<dbReference type="Gene3D" id="3.30.160.60">
    <property type="entry name" value="Classic Zinc Finger"/>
    <property type="match status" value="7"/>
</dbReference>
<evidence type="ECO:0000313" key="9">
    <source>
        <dbReference type="Proteomes" id="UP001281761"/>
    </source>
</evidence>
<feature type="compositionally biased region" description="Basic and acidic residues" evidence="6">
    <location>
        <begin position="516"/>
        <end position="525"/>
    </location>
</feature>
<feature type="domain" description="C2HC/C3H-type" evidence="7">
    <location>
        <begin position="562"/>
        <end position="591"/>
    </location>
</feature>
<feature type="region of interest" description="Disordered" evidence="6">
    <location>
        <begin position="580"/>
        <end position="623"/>
    </location>
</feature>
<feature type="region of interest" description="Disordered" evidence="6">
    <location>
        <begin position="483"/>
        <end position="525"/>
    </location>
</feature>
<evidence type="ECO:0000256" key="6">
    <source>
        <dbReference type="SAM" id="MobiDB-lite"/>
    </source>
</evidence>
<feature type="region of interest" description="Disordered" evidence="6">
    <location>
        <begin position="307"/>
        <end position="346"/>
    </location>
</feature>
<feature type="compositionally biased region" description="Gly residues" evidence="6">
    <location>
        <begin position="433"/>
        <end position="442"/>
    </location>
</feature>
<feature type="region of interest" description="Disordered" evidence="6">
    <location>
        <begin position="537"/>
        <end position="564"/>
    </location>
</feature>
<protein>
    <submittedName>
        <fullName evidence="8">Zinc finger protein</fullName>
    </submittedName>
</protein>
<feature type="domain" description="C2HC/C3H-type" evidence="7">
    <location>
        <begin position="198"/>
        <end position="227"/>
    </location>
</feature>
<evidence type="ECO:0000256" key="3">
    <source>
        <dbReference type="ARBA" id="ARBA00022771"/>
    </source>
</evidence>
<dbReference type="PROSITE" id="PS52027">
    <property type="entry name" value="ZF_C2HC_C3H"/>
    <property type="match status" value="6"/>
</dbReference>
<feature type="compositionally biased region" description="Basic and acidic residues" evidence="6">
    <location>
        <begin position="307"/>
        <end position="320"/>
    </location>
</feature>
<sequence length="623" mass="67857">MAFQSKPRGLTCYICGREFGSSSLQFHIAECEKKWDLEQEVLPKKYRIKAPNGPNVAMPNSLANVKAVTAWNEACWEIAQNARTPCPWCGRKFSAEACANHLKSCPKRQEESSGGYPGMKPRLLICYICGREYGSKSLEIHQKQCKERFLREQAQLPPGQRKPLPQPPKELPLGKTGKMSQSEIAAQNDAAYESYKDNLAECPNCGRKFNPDRLPIHLKSCKPGKVLTPLKGKTGSGTPANSDDSSSYPPSSPVGASPRGSTAPKQKAATKAPGGRPRTLVCYICGREFGTSSLEIHQKQCKEKFLREQERLPPGERKPLPEPPKSLPGPGAGGKLTQAQIDAQNDAAYETYKDNLAQCPNCGRKFNPDRLPIHLKSCKPGKVLTPLKPAASKSPQPEPEDEYDDEPPPRTSPAPTKPKGKAKSKAVSRAGPPFGGGGGGDAGAFDSIPIGGGGGGGGEISEYAEPLDLVACSRCGRKFNSDRIDKHEKICKGPVPSVQPRSSEPEPKPKPRGKPKPKEKSKWQLQHEEFQAALKAGRQVAKYQAEGRLNELPPPPPSLNPDYKQCRYCGRRFNQEAFERHEPRCATQINRPAPPPGLRSKPKATAVSKPSASAPKSKPKARR</sequence>
<dbReference type="Proteomes" id="UP001281761">
    <property type="component" value="Unassembled WGS sequence"/>
</dbReference>
<feature type="domain" description="C2HC/C3H-type" evidence="7">
    <location>
        <begin position="468"/>
        <end position="497"/>
    </location>
</feature>
<reference evidence="8 9" key="1">
    <citation type="journal article" date="2022" name="bioRxiv">
        <title>Genomics of Preaxostyla Flagellates Illuminates Evolutionary Transitions and the Path Towards Mitochondrial Loss.</title>
        <authorList>
            <person name="Novak L.V.F."/>
            <person name="Treitli S.C."/>
            <person name="Pyrih J."/>
            <person name="Halakuc P."/>
            <person name="Pipaliya S.V."/>
            <person name="Vacek V."/>
            <person name="Brzon O."/>
            <person name="Soukal P."/>
            <person name="Eme L."/>
            <person name="Dacks J.B."/>
            <person name="Karnkowska A."/>
            <person name="Elias M."/>
            <person name="Hampl V."/>
        </authorList>
    </citation>
    <scope>NUCLEOTIDE SEQUENCE [LARGE SCALE GENOMIC DNA]</scope>
    <source>
        <strain evidence="8">NAU3</strain>
        <tissue evidence="8">Gut</tissue>
    </source>
</reference>
<feature type="domain" description="C2HC/C3H-type" evidence="7">
    <location>
        <begin position="122"/>
        <end position="151"/>
    </location>
</feature>
<keyword evidence="2" id="KW-0677">Repeat</keyword>
<feature type="compositionally biased region" description="Low complexity" evidence="6">
    <location>
        <begin position="603"/>
        <end position="616"/>
    </location>
</feature>
<evidence type="ECO:0000256" key="1">
    <source>
        <dbReference type="ARBA" id="ARBA00022723"/>
    </source>
</evidence>
<comment type="caution">
    <text evidence="8">The sequence shown here is derived from an EMBL/GenBank/DDBJ whole genome shotgun (WGS) entry which is preliminary data.</text>
</comment>
<keyword evidence="9" id="KW-1185">Reference proteome</keyword>
<dbReference type="InterPro" id="IPR049899">
    <property type="entry name" value="Znf_C2HC_C3H"/>
</dbReference>
<dbReference type="PANTHER" id="PTHR13555:SF5">
    <property type="entry name" value="ZINC-FINGER OF A C2HC-TYPE"/>
    <property type="match status" value="1"/>
</dbReference>
<keyword evidence="4" id="KW-0862">Zinc</keyword>
<feature type="region of interest" description="Disordered" evidence="6">
    <location>
        <begin position="377"/>
        <end position="461"/>
    </location>
</feature>
<proteinExistence type="predicted"/>
<feature type="compositionally biased region" description="Low complexity" evidence="6">
    <location>
        <begin position="239"/>
        <end position="273"/>
    </location>
</feature>
<feature type="domain" description="C2HC/C3H-type" evidence="7">
    <location>
        <begin position="278"/>
        <end position="307"/>
    </location>
</feature>
<accession>A0ABQ9X249</accession>
<dbReference type="EMBL" id="JARBJD010000245">
    <property type="protein sequence ID" value="KAK2945857.1"/>
    <property type="molecule type" value="Genomic_DNA"/>
</dbReference>
<keyword evidence="3 5" id="KW-0863">Zinc-finger</keyword>
<organism evidence="8 9">
    <name type="scientific">Blattamonas nauphoetae</name>
    <dbReference type="NCBI Taxonomy" id="2049346"/>
    <lineage>
        <taxon>Eukaryota</taxon>
        <taxon>Metamonada</taxon>
        <taxon>Preaxostyla</taxon>
        <taxon>Oxymonadida</taxon>
        <taxon>Blattamonas</taxon>
    </lineage>
</organism>
<name>A0ABQ9X249_9EUKA</name>
<evidence type="ECO:0000259" key="7">
    <source>
        <dbReference type="PROSITE" id="PS52027"/>
    </source>
</evidence>
<feature type="compositionally biased region" description="Gly residues" evidence="6">
    <location>
        <begin position="450"/>
        <end position="459"/>
    </location>
</feature>
<evidence type="ECO:0000256" key="2">
    <source>
        <dbReference type="ARBA" id="ARBA00022737"/>
    </source>
</evidence>
<keyword evidence="1" id="KW-0479">Metal-binding</keyword>
<evidence type="ECO:0000256" key="4">
    <source>
        <dbReference type="ARBA" id="ARBA00022833"/>
    </source>
</evidence>
<dbReference type="Pfam" id="PF13913">
    <property type="entry name" value="zf-C2HC_2"/>
    <property type="match status" value="8"/>
</dbReference>
<feature type="region of interest" description="Disordered" evidence="6">
    <location>
        <begin position="153"/>
        <end position="181"/>
    </location>
</feature>
<evidence type="ECO:0000256" key="5">
    <source>
        <dbReference type="PROSITE-ProRule" id="PRU01371"/>
    </source>
</evidence>
<feature type="region of interest" description="Disordered" evidence="6">
    <location>
        <begin position="225"/>
        <end position="275"/>
    </location>
</feature>
<dbReference type="PANTHER" id="PTHR13555">
    <property type="entry name" value="C2H2 ZINC FINGER CGI-62-RELATED"/>
    <property type="match status" value="1"/>
</dbReference>
<feature type="domain" description="C2HC/C3H-type" evidence="7">
    <location>
        <begin position="355"/>
        <end position="384"/>
    </location>
</feature>
<gene>
    <name evidence="8" type="ORF">BLNAU_19225</name>
</gene>